<name>A0ACB0ZX08_MELEN</name>
<sequence length="89" mass="10106">MWRSSIFLFVVFSINFCFSQKEPVGQNLILFLVDGLGANLFNNTDSRMKFGAKTLIENGVEADYLIPVFPTQSYPNWFSLATGMFLILL</sequence>
<reference evidence="1" key="1">
    <citation type="submission" date="2023-11" db="EMBL/GenBank/DDBJ databases">
        <authorList>
            <person name="Poullet M."/>
        </authorList>
    </citation>
    <scope>NUCLEOTIDE SEQUENCE</scope>
    <source>
        <strain evidence="1">E1834</strain>
    </source>
</reference>
<dbReference type="Proteomes" id="UP001497535">
    <property type="component" value="Unassembled WGS sequence"/>
</dbReference>
<keyword evidence="2" id="KW-1185">Reference proteome</keyword>
<dbReference type="EMBL" id="CAVMJV010000051">
    <property type="protein sequence ID" value="CAK5083689.1"/>
    <property type="molecule type" value="Genomic_DNA"/>
</dbReference>
<evidence type="ECO:0000313" key="1">
    <source>
        <dbReference type="EMBL" id="CAK5083689.1"/>
    </source>
</evidence>
<protein>
    <submittedName>
        <fullName evidence="1">Uncharacterized protein</fullName>
    </submittedName>
</protein>
<comment type="caution">
    <text evidence="1">The sequence shown here is derived from an EMBL/GenBank/DDBJ whole genome shotgun (WGS) entry which is preliminary data.</text>
</comment>
<gene>
    <name evidence="1" type="ORF">MENTE1834_LOCUS31042</name>
</gene>
<proteinExistence type="predicted"/>
<organism evidence="1 2">
    <name type="scientific">Meloidogyne enterolobii</name>
    <name type="common">Root-knot nematode worm</name>
    <name type="synonym">Meloidogyne mayaguensis</name>
    <dbReference type="NCBI Taxonomy" id="390850"/>
    <lineage>
        <taxon>Eukaryota</taxon>
        <taxon>Metazoa</taxon>
        <taxon>Ecdysozoa</taxon>
        <taxon>Nematoda</taxon>
        <taxon>Chromadorea</taxon>
        <taxon>Rhabditida</taxon>
        <taxon>Tylenchina</taxon>
        <taxon>Tylenchomorpha</taxon>
        <taxon>Tylenchoidea</taxon>
        <taxon>Meloidogynidae</taxon>
        <taxon>Meloidogyninae</taxon>
        <taxon>Meloidogyne</taxon>
    </lineage>
</organism>
<evidence type="ECO:0000313" key="2">
    <source>
        <dbReference type="Proteomes" id="UP001497535"/>
    </source>
</evidence>
<accession>A0ACB0ZX08</accession>